<sequence>MNFVTCSTCGHWSPDSINPAHGMGSCALGCGHWSQQAGPHGRAGPPYPHAERTCAEHTRQEPRHG</sequence>
<protein>
    <submittedName>
        <fullName evidence="2">Uncharacterized protein</fullName>
    </submittedName>
</protein>
<name>A0A969W7V0_9GAMM</name>
<dbReference type="EMBL" id="JAAVXB010000002">
    <property type="protein sequence ID" value="NKF21583.1"/>
    <property type="molecule type" value="Genomic_DNA"/>
</dbReference>
<proteinExistence type="predicted"/>
<feature type="compositionally biased region" description="Basic and acidic residues" evidence="1">
    <location>
        <begin position="49"/>
        <end position="65"/>
    </location>
</feature>
<keyword evidence="3" id="KW-1185">Reference proteome</keyword>
<dbReference type="AlphaFoldDB" id="A0A969W7V0"/>
<organism evidence="2 3">
    <name type="scientific">Solimonas marina</name>
    <dbReference type="NCBI Taxonomy" id="2714601"/>
    <lineage>
        <taxon>Bacteria</taxon>
        <taxon>Pseudomonadati</taxon>
        <taxon>Pseudomonadota</taxon>
        <taxon>Gammaproteobacteria</taxon>
        <taxon>Nevskiales</taxon>
        <taxon>Nevskiaceae</taxon>
        <taxon>Solimonas</taxon>
    </lineage>
</organism>
<gene>
    <name evidence="2" type="ORF">G7Y82_04580</name>
</gene>
<evidence type="ECO:0000313" key="2">
    <source>
        <dbReference type="EMBL" id="NKF21583.1"/>
    </source>
</evidence>
<dbReference type="RefSeq" id="WP_168146839.1">
    <property type="nucleotide sequence ID" value="NZ_JAAVXB010000002.1"/>
</dbReference>
<evidence type="ECO:0000256" key="1">
    <source>
        <dbReference type="SAM" id="MobiDB-lite"/>
    </source>
</evidence>
<accession>A0A969W7V0</accession>
<reference evidence="2" key="1">
    <citation type="submission" date="2020-03" db="EMBL/GenBank/DDBJ databases">
        <title>Solimonas marina sp. nov., isolated from deep seawater of the Pacific Ocean.</title>
        <authorList>
            <person name="Liu X."/>
            <person name="Lai Q."/>
            <person name="Sun F."/>
            <person name="Gai Y."/>
            <person name="Li G."/>
            <person name="Shao Z."/>
        </authorList>
    </citation>
    <scope>NUCLEOTIDE SEQUENCE</scope>
    <source>
        <strain evidence="2">C16B3</strain>
    </source>
</reference>
<feature type="region of interest" description="Disordered" evidence="1">
    <location>
        <begin position="36"/>
        <end position="65"/>
    </location>
</feature>
<evidence type="ECO:0000313" key="3">
    <source>
        <dbReference type="Proteomes" id="UP000653472"/>
    </source>
</evidence>
<comment type="caution">
    <text evidence="2">The sequence shown here is derived from an EMBL/GenBank/DDBJ whole genome shotgun (WGS) entry which is preliminary data.</text>
</comment>
<dbReference type="Proteomes" id="UP000653472">
    <property type="component" value="Unassembled WGS sequence"/>
</dbReference>